<accession>A0ABS7WSP9</accession>
<keyword evidence="3" id="KW-1185">Reference proteome</keyword>
<evidence type="ECO:0000313" key="3">
    <source>
        <dbReference type="Proteomes" id="UP000786183"/>
    </source>
</evidence>
<gene>
    <name evidence="2" type="ORF">AVCANL283_06755</name>
</gene>
<keyword evidence="1" id="KW-0732">Signal</keyword>
<dbReference type="RefSeq" id="WP_172234290.1">
    <property type="nucleotide sequence ID" value="NZ_CP035946.1"/>
</dbReference>
<protein>
    <recommendedName>
        <fullName evidence="4">Outer membrane protein beta-barrel domain-containing protein</fullName>
    </recommendedName>
</protein>
<dbReference type="EMBL" id="JACGBB010000015">
    <property type="protein sequence ID" value="MBZ7987796.1"/>
    <property type="molecule type" value="Genomic_DNA"/>
</dbReference>
<reference evidence="2 3" key="1">
    <citation type="submission" date="2020-07" db="EMBL/GenBank/DDBJ databases">
        <title>Transfer of Campylobacter canadensis to the novel genus Avispirillum gen. nov., that also includes two novel species recovered from migratory waterfowl: Avispirillum anseris sp. nov. and Avispirillum brantae sp. nov.</title>
        <authorList>
            <person name="Miller W.G."/>
            <person name="Chapman M.H."/>
            <person name="Yee E."/>
            <person name="Inglis G.D."/>
        </authorList>
    </citation>
    <scope>NUCLEOTIDE SEQUENCE [LARGE SCALE GENOMIC DNA]</scope>
    <source>
        <strain evidence="2 3">L283</strain>
    </source>
</reference>
<proteinExistence type="predicted"/>
<feature type="chain" id="PRO_5046779517" description="Outer membrane protein beta-barrel domain-containing protein" evidence="1">
    <location>
        <begin position="18"/>
        <end position="200"/>
    </location>
</feature>
<sequence>MNKKLLSLAIFSSSLFATQLTQLQGFFGENNLRGIDFSYQSYQEESWGIVSGANINWGRAKKNNIEATQITFSGNIGLGMGAYMGFGTLRVNALAGINLAGAKYDYLNQDNSMHGRFGYKLGTSLLADINTNILVGLDLFYQEYFKNLNLQKAHGVESTLKAGYVFDNGMYVGLSYSYSNDYLSFGGANRFYLSLGYKSF</sequence>
<feature type="signal peptide" evidence="1">
    <location>
        <begin position="1"/>
        <end position="17"/>
    </location>
</feature>
<evidence type="ECO:0008006" key="4">
    <source>
        <dbReference type="Google" id="ProtNLM"/>
    </source>
</evidence>
<evidence type="ECO:0000313" key="2">
    <source>
        <dbReference type="EMBL" id="MBZ7987796.1"/>
    </source>
</evidence>
<evidence type="ECO:0000256" key="1">
    <source>
        <dbReference type="SAM" id="SignalP"/>
    </source>
</evidence>
<comment type="caution">
    <text evidence="2">The sequence shown here is derived from an EMBL/GenBank/DDBJ whole genome shotgun (WGS) entry which is preliminary data.</text>
</comment>
<dbReference type="Proteomes" id="UP000786183">
    <property type="component" value="Unassembled WGS sequence"/>
</dbReference>
<name>A0ABS7WSP9_9BACT</name>
<organism evidence="2 3">
    <name type="scientific">Campylobacter canadensis</name>
    <dbReference type="NCBI Taxonomy" id="449520"/>
    <lineage>
        <taxon>Bacteria</taxon>
        <taxon>Pseudomonadati</taxon>
        <taxon>Campylobacterota</taxon>
        <taxon>Epsilonproteobacteria</taxon>
        <taxon>Campylobacterales</taxon>
        <taxon>Campylobacteraceae</taxon>
        <taxon>Campylobacter</taxon>
    </lineage>
</organism>